<sequence length="329" mass="35959">MSPSAHPDAPIIIFGTANFGSPEDSKGKLFGPVTVEQGREYLDVLQEFNVDVLDTARIYSGGESEKLLGALDASREFKMCTKASGTLDGCGTRDAVLSAFKASSEALGVKEVDTYYLHTPDRTTSLEETMDTINELHKAGSFKTFGISNLRADEVQHLHTYARSKNYILPTIYQGTYNLLSRQCETKLLPLLRTLGIRFYAYSPLCCGLLINAEAKLQASTGRWDTSHFGGKFMNALYNKPSYIAASNAFQDMCGKYGVRPAGAAYRWVRYHSELEGGLGDGMVVGASSARQLEESLGEIEKGPLEEGLVGELEGLWDLVKEDAPAYSL</sequence>
<dbReference type="InterPro" id="IPR036812">
    <property type="entry name" value="NAD(P)_OxRdtase_dom_sf"/>
</dbReference>
<dbReference type="HOGENOM" id="CLU_023205_1_1_1"/>
<organism evidence="4">
    <name type="scientific">Leptosphaeria maculans (strain JN3 / isolate v23.1.3 / race Av1-4-5-6-7-8)</name>
    <name type="common">Blackleg fungus</name>
    <name type="synonym">Phoma lingam</name>
    <dbReference type="NCBI Taxonomy" id="985895"/>
    <lineage>
        <taxon>Eukaryota</taxon>
        <taxon>Fungi</taxon>
        <taxon>Dikarya</taxon>
        <taxon>Ascomycota</taxon>
        <taxon>Pezizomycotina</taxon>
        <taxon>Dothideomycetes</taxon>
        <taxon>Pleosporomycetidae</taxon>
        <taxon>Pleosporales</taxon>
        <taxon>Pleosporineae</taxon>
        <taxon>Leptosphaeriaceae</taxon>
        <taxon>Plenodomus</taxon>
        <taxon>Plenodomus lingam/Leptosphaeria maculans species complex</taxon>
    </lineage>
</organism>
<accession>E5A5N5</accession>
<dbReference type="PANTHER" id="PTHR43364:SF4">
    <property type="entry name" value="NAD(P)-LINKED OXIDOREDUCTASE SUPERFAMILY PROTEIN"/>
    <property type="match status" value="1"/>
</dbReference>
<feature type="domain" description="NADP-dependent oxidoreductase" evidence="2">
    <location>
        <begin position="12"/>
        <end position="316"/>
    </location>
</feature>
<gene>
    <name evidence="3" type="ORF">LEMA_P081720.1</name>
</gene>
<dbReference type="EMBL" id="FP929134">
    <property type="protein sequence ID" value="CBX98933.1"/>
    <property type="molecule type" value="Genomic_DNA"/>
</dbReference>
<evidence type="ECO:0000259" key="2">
    <source>
        <dbReference type="Pfam" id="PF00248"/>
    </source>
</evidence>
<dbReference type="eggNOG" id="ENOG502R41Z">
    <property type="taxonomic scope" value="Eukaryota"/>
</dbReference>
<protein>
    <submittedName>
        <fullName evidence="3">Similar to aflatoxin B1 aldehyde reductase member 2</fullName>
    </submittedName>
</protein>
<dbReference type="VEuPathDB" id="FungiDB:LEMA_P081720.1"/>
<dbReference type="InParanoid" id="E5A5N5"/>
<dbReference type="AlphaFoldDB" id="E5A5N5"/>
<dbReference type="GeneID" id="13282403"/>
<dbReference type="InterPro" id="IPR050523">
    <property type="entry name" value="AKR_Detox_Biosynth"/>
</dbReference>
<dbReference type="RefSeq" id="XP_003842412.1">
    <property type="nucleotide sequence ID" value="XM_003842364.1"/>
</dbReference>
<proteinExistence type="predicted"/>
<name>E5A5N5_LEPMJ</name>
<evidence type="ECO:0000256" key="1">
    <source>
        <dbReference type="ARBA" id="ARBA00023002"/>
    </source>
</evidence>
<dbReference type="Proteomes" id="UP000002668">
    <property type="component" value="Genome"/>
</dbReference>
<dbReference type="InterPro" id="IPR023210">
    <property type="entry name" value="NADP_OxRdtase_dom"/>
</dbReference>
<reference evidence="4" key="1">
    <citation type="journal article" date="2011" name="Nat. Commun.">
        <title>Effector diversification within compartments of the Leptosphaeria maculans genome affected by Repeat-Induced Point mutations.</title>
        <authorList>
            <person name="Rouxel T."/>
            <person name="Grandaubert J."/>
            <person name="Hane J.K."/>
            <person name="Hoede C."/>
            <person name="van de Wouw A.P."/>
            <person name="Couloux A."/>
            <person name="Dominguez V."/>
            <person name="Anthouard V."/>
            <person name="Bally P."/>
            <person name="Bourras S."/>
            <person name="Cozijnsen A.J."/>
            <person name="Ciuffetti L.M."/>
            <person name="Degrave A."/>
            <person name="Dilmaghani A."/>
            <person name="Duret L."/>
            <person name="Fudal I."/>
            <person name="Goodwin S.B."/>
            <person name="Gout L."/>
            <person name="Glaser N."/>
            <person name="Linglin J."/>
            <person name="Kema G.H.J."/>
            <person name="Lapalu N."/>
            <person name="Lawrence C.B."/>
            <person name="May K."/>
            <person name="Meyer M."/>
            <person name="Ollivier B."/>
            <person name="Poulain J."/>
            <person name="Schoch C.L."/>
            <person name="Simon A."/>
            <person name="Spatafora J.W."/>
            <person name="Stachowiak A."/>
            <person name="Turgeon B.G."/>
            <person name="Tyler B.M."/>
            <person name="Vincent D."/>
            <person name="Weissenbach J."/>
            <person name="Amselem J."/>
            <person name="Quesneville H."/>
            <person name="Oliver R.P."/>
            <person name="Wincker P."/>
            <person name="Balesdent M.-H."/>
            <person name="Howlett B.J."/>
        </authorList>
    </citation>
    <scope>NUCLEOTIDE SEQUENCE [LARGE SCALE GENOMIC DNA]</scope>
    <source>
        <strain evidence="4">JN3 / isolate v23.1.3 / race Av1-4-5-6-7-8</strain>
    </source>
</reference>
<keyword evidence="1" id="KW-0560">Oxidoreductase</keyword>
<dbReference type="SUPFAM" id="SSF51430">
    <property type="entry name" value="NAD(P)-linked oxidoreductase"/>
    <property type="match status" value="1"/>
</dbReference>
<dbReference type="CDD" id="cd19075">
    <property type="entry name" value="AKR_AKR7A1-5"/>
    <property type="match status" value="1"/>
</dbReference>
<evidence type="ECO:0000313" key="4">
    <source>
        <dbReference type="Proteomes" id="UP000002668"/>
    </source>
</evidence>
<dbReference type="STRING" id="985895.E5A5N5"/>
<keyword evidence="4" id="KW-1185">Reference proteome</keyword>
<dbReference type="GO" id="GO:0016491">
    <property type="term" value="F:oxidoreductase activity"/>
    <property type="evidence" value="ECO:0007669"/>
    <property type="project" value="UniProtKB-KW"/>
</dbReference>
<dbReference type="OrthoDB" id="2310150at2759"/>
<dbReference type="PANTHER" id="PTHR43364">
    <property type="entry name" value="NADH-SPECIFIC METHYLGLYOXAL REDUCTASE-RELATED"/>
    <property type="match status" value="1"/>
</dbReference>
<dbReference type="Gene3D" id="3.20.20.100">
    <property type="entry name" value="NADP-dependent oxidoreductase domain"/>
    <property type="match status" value="1"/>
</dbReference>
<dbReference type="SMR" id="E5A5N5"/>
<evidence type="ECO:0000313" key="3">
    <source>
        <dbReference type="EMBL" id="CBX98933.1"/>
    </source>
</evidence>
<dbReference type="OMA" id="FYKPSYM"/>
<dbReference type="Pfam" id="PF00248">
    <property type="entry name" value="Aldo_ket_red"/>
    <property type="match status" value="1"/>
</dbReference>